<dbReference type="AlphaFoldDB" id="A0A387FP30"/>
<organism evidence="1 2">
    <name type="scientific">Rhizobium jaguaris</name>
    <dbReference type="NCBI Taxonomy" id="1312183"/>
    <lineage>
        <taxon>Bacteria</taxon>
        <taxon>Pseudomonadati</taxon>
        <taxon>Pseudomonadota</taxon>
        <taxon>Alphaproteobacteria</taxon>
        <taxon>Hyphomicrobiales</taxon>
        <taxon>Rhizobiaceae</taxon>
        <taxon>Rhizobium/Agrobacterium group</taxon>
        <taxon>Rhizobium</taxon>
    </lineage>
</organism>
<dbReference type="Proteomes" id="UP000282195">
    <property type="component" value="Chromosome"/>
</dbReference>
<keyword evidence="2" id="KW-1185">Reference proteome</keyword>
<reference evidence="1 2" key="1">
    <citation type="submission" date="2018-10" db="EMBL/GenBank/DDBJ databases">
        <title>Rhizobium etli, R. leguminosarum and a new Rhizobium genospecies from Phaseolus dumosus.</title>
        <authorList>
            <person name="Ramirez-Puebla S.T."/>
            <person name="Rogel-Hernandez M.A."/>
            <person name="Guerrero G."/>
            <person name="Ormeno-Orrillo E."/>
            <person name="Martinez-Romero J.C."/>
            <person name="Negrete-Yankelevich S."/>
            <person name="Martinez-Romero E."/>
        </authorList>
    </citation>
    <scope>NUCLEOTIDE SEQUENCE [LARGE SCALE GENOMIC DNA]</scope>
    <source>
        <strain evidence="1 2">CCGE525</strain>
    </source>
</reference>
<evidence type="ECO:0000313" key="2">
    <source>
        <dbReference type="Proteomes" id="UP000282195"/>
    </source>
</evidence>
<evidence type="ECO:0000313" key="1">
    <source>
        <dbReference type="EMBL" id="AYG60153.1"/>
    </source>
</evidence>
<sequence length="189" mass="21680">MLLHTLPAVITHNFHPDRGAFRNVCALTTEDAERIIASIRLGGHAYLKENYLQRRMLSENWLIAERRRKIGETPLSHPIYFFLGNMADGWDKSRPASIVLPLAIFDPGMITFTFPDSMTSCPFLRPADQSGEPWHGQVFTEDEIEDVIARYGFPDPAQSREVRGRDSFIEVQVWDDRPLEDIRRQASLP</sequence>
<dbReference type="KEGG" id="rjg:CCGE525_16010"/>
<dbReference type="EMBL" id="CP032694">
    <property type="protein sequence ID" value="AYG60153.1"/>
    <property type="molecule type" value="Genomic_DNA"/>
</dbReference>
<protein>
    <submittedName>
        <fullName evidence="1">Uncharacterized protein</fullName>
    </submittedName>
</protein>
<gene>
    <name evidence="1" type="ORF">CCGE525_16010</name>
</gene>
<accession>A0A387FP30</accession>
<dbReference type="OrthoDB" id="510867at2"/>
<dbReference type="RefSeq" id="WP_120705143.1">
    <property type="nucleotide sequence ID" value="NZ_CP032694.1"/>
</dbReference>
<proteinExistence type="predicted"/>
<name>A0A387FP30_9HYPH</name>